<reference evidence="2 3" key="1">
    <citation type="submission" date="2017-02" db="EMBL/GenBank/DDBJ databases">
        <authorList>
            <person name="Peterson S.W."/>
        </authorList>
    </citation>
    <scope>NUCLEOTIDE SEQUENCE [LARGE SCALE GENOMIC DNA]</scope>
    <source>
        <strain evidence="2 3">DSM 22335</strain>
    </source>
</reference>
<dbReference type="InterPro" id="IPR038636">
    <property type="entry name" value="Wzi_sf"/>
</dbReference>
<feature type="chain" id="PRO_5012707477" evidence="1">
    <location>
        <begin position="23"/>
        <end position="518"/>
    </location>
</feature>
<dbReference type="EMBL" id="FUWH01000004">
    <property type="protein sequence ID" value="SJZ73964.1"/>
    <property type="molecule type" value="Genomic_DNA"/>
</dbReference>
<protein>
    <submittedName>
        <fullName evidence="2">Capsule assembly protein Wzi</fullName>
    </submittedName>
</protein>
<dbReference type="Gene3D" id="2.40.160.130">
    <property type="entry name" value="Capsule assembly protein Wzi"/>
    <property type="match status" value="1"/>
</dbReference>
<evidence type="ECO:0000313" key="2">
    <source>
        <dbReference type="EMBL" id="SJZ73964.1"/>
    </source>
</evidence>
<dbReference type="InterPro" id="IPR026950">
    <property type="entry name" value="Caps_assemb_Wzi"/>
</dbReference>
<accession>A0A1T4N495</accession>
<dbReference type="Pfam" id="PF14052">
    <property type="entry name" value="Caps_assemb_Wzi"/>
    <property type="match status" value="1"/>
</dbReference>
<dbReference type="OrthoDB" id="1293009at2"/>
<dbReference type="RefSeq" id="WP_078831067.1">
    <property type="nucleotide sequence ID" value="NZ_FUWH01000004.1"/>
</dbReference>
<dbReference type="STRING" id="413434.SAMN04488132_10481"/>
<proteinExistence type="predicted"/>
<keyword evidence="3" id="KW-1185">Reference proteome</keyword>
<keyword evidence="1" id="KW-0732">Signal</keyword>
<name>A0A1T4N495_9BACT</name>
<feature type="signal peptide" evidence="1">
    <location>
        <begin position="1"/>
        <end position="22"/>
    </location>
</feature>
<organism evidence="2 3">
    <name type="scientific">Sediminibacterium ginsengisoli</name>
    <dbReference type="NCBI Taxonomy" id="413434"/>
    <lineage>
        <taxon>Bacteria</taxon>
        <taxon>Pseudomonadati</taxon>
        <taxon>Bacteroidota</taxon>
        <taxon>Chitinophagia</taxon>
        <taxon>Chitinophagales</taxon>
        <taxon>Chitinophagaceae</taxon>
        <taxon>Sediminibacterium</taxon>
    </lineage>
</organism>
<evidence type="ECO:0000313" key="3">
    <source>
        <dbReference type="Proteomes" id="UP000190888"/>
    </source>
</evidence>
<dbReference type="Proteomes" id="UP000190888">
    <property type="component" value="Unassembled WGS sequence"/>
</dbReference>
<sequence length="518" mass="58836">MIVRFLRRILFFSVLLCNHSYAQTILPGSFADETARSLQLMGKVDSTLSFNVRPFQASGRLLSERGLYKTIDSSSDYLQPHRFKKAALTILPLTIVQQFNSHHPFGWNDGAMIAAKSYQAMVRAGIHISAGPLDVQLQPEFVYAANPGFEHNSQYGNILTGAYKKIFPGQSSISISAGAFSAGVSTENLWWGPGMRSALLMSNNAPGFNHFFFKSRRPVKTGIGSFEWQLLGGEITLDPKLTFENTNLMARPVPFNDARYLSGIVLSYQPKWVPGLFVGFTRAVQTYTDDNESPSVGIFEKYFPVLALAVEKKNVRNEDNMRRDQLASFFMRWVLPKAKTEFYIEYGYNDYGVNMRDYLLGPTHSAAYIAGIRKIIPMQQNRRLELGFELTQMSQTPDFMVRDAGNWYTHGQIWEGYTHQNQILGAGAGLGTNVQSITVNWVDGWKQLGFLIERLERDPQEHAVNKWIDFGIGVLPKWKYKNMIISAKAELVNSRRYMWEASLNRLNFHSRLSISYLF</sequence>
<dbReference type="AlphaFoldDB" id="A0A1T4N495"/>
<gene>
    <name evidence="2" type="ORF">SAMN04488132_10481</name>
</gene>
<evidence type="ECO:0000256" key="1">
    <source>
        <dbReference type="SAM" id="SignalP"/>
    </source>
</evidence>